<evidence type="ECO:0000256" key="11">
    <source>
        <dbReference type="SAM" id="MobiDB-lite"/>
    </source>
</evidence>
<keyword evidence="8 12" id="KW-1133">Transmembrane helix</keyword>
<organism evidence="14 15">
    <name type="scientific">Bacteroides intestinalis DSM 17393</name>
    <dbReference type="NCBI Taxonomy" id="471870"/>
    <lineage>
        <taxon>Bacteria</taxon>
        <taxon>Pseudomonadati</taxon>
        <taxon>Bacteroidota</taxon>
        <taxon>Bacteroidia</taxon>
        <taxon>Bacteroidales</taxon>
        <taxon>Bacteroidaceae</taxon>
        <taxon>Bacteroides</taxon>
    </lineage>
</organism>
<keyword evidence="9 12" id="KW-0472">Membrane</keyword>
<dbReference type="FunFam" id="3.30.1150.10:FF:000002">
    <property type="entry name" value="Energy transducer TonB"/>
    <property type="match status" value="1"/>
</dbReference>
<dbReference type="InterPro" id="IPR051045">
    <property type="entry name" value="TonB-dependent_transducer"/>
</dbReference>
<feature type="domain" description="TonB C-terminal" evidence="13">
    <location>
        <begin position="650"/>
        <end position="740"/>
    </location>
</feature>
<feature type="transmembrane region" description="Helical" evidence="12">
    <location>
        <begin position="318"/>
        <end position="335"/>
    </location>
</feature>
<evidence type="ECO:0000256" key="7">
    <source>
        <dbReference type="ARBA" id="ARBA00022927"/>
    </source>
</evidence>
<dbReference type="InterPro" id="IPR006260">
    <property type="entry name" value="TonB/TolA_C"/>
</dbReference>
<keyword evidence="7" id="KW-0653">Protein transport</keyword>
<evidence type="ECO:0000256" key="9">
    <source>
        <dbReference type="ARBA" id="ARBA00023136"/>
    </source>
</evidence>
<keyword evidence="4" id="KW-1003">Cell membrane</keyword>
<dbReference type="AlphaFoldDB" id="B3CGL0"/>
<comment type="subcellular location">
    <subcellularLocation>
        <location evidence="1">Cell inner membrane</location>
        <topology evidence="1">Single-pass membrane protein</topology>
        <orientation evidence="1">Periplasmic side</orientation>
    </subcellularLocation>
</comment>
<comment type="caution">
    <text evidence="14">The sequence shown here is derived from an EMBL/GenBank/DDBJ whole genome shotgun (WGS) entry which is preliminary data.</text>
</comment>
<keyword evidence="6 12" id="KW-0812">Transmembrane</keyword>
<evidence type="ECO:0000256" key="8">
    <source>
        <dbReference type="ARBA" id="ARBA00022989"/>
    </source>
</evidence>
<dbReference type="PANTHER" id="PTHR33446">
    <property type="entry name" value="PROTEIN TONB-RELATED"/>
    <property type="match status" value="1"/>
</dbReference>
<evidence type="ECO:0000256" key="3">
    <source>
        <dbReference type="ARBA" id="ARBA00022448"/>
    </source>
</evidence>
<evidence type="ECO:0000313" key="15">
    <source>
        <dbReference type="Proteomes" id="UP000004596"/>
    </source>
</evidence>
<evidence type="ECO:0000256" key="5">
    <source>
        <dbReference type="ARBA" id="ARBA00022519"/>
    </source>
</evidence>
<evidence type="ECO:0000256" key="2">
    <source>
        <dbReference type="ARBA" id="ARBA00006555"/>
    </source>
</evidence>
<evidence type="ECO:0000256" key="6">
    <source>
        <dbReference type="ARBA" id="ARBA00022692"/>
    </source>
</evidence>
<keyword evidence="3" id="KW-0813">Transport</keyword>
<accession>B3CGL0</accession>
<feature type="transmembrane region" description="Helical" evidence="12">
    <location>
        <begin position="224"/>
        <end position="243"/>
    </location>
</feature>
<dbReference type="GO" id="GO:0098797">
    <property type="term" value="C:plasma membrane protein complex"/>
    <property type="evidence" value="ECO:0007669"/>
    <property type="project" value="TreeGrafter"/>
</dbReference>
<evidence type="ECO:0000259" key="13">
    <source>
        <dbReference type="PROSITE" id="PS52015"/>
    </source>
</evidence>
<name>B3CGL0_9BACE</name>
<gene>
    <name evidence="14" type="ORF">BACINT_04527</name>
</gene>
<dbReference type="PANTHER" id="PTHR33446:SF2">
    <property type="entry name" value="PROTEIN TONB"/>
    <property type="match status" value="1"/>
</dbReference>
<dbReference type="GO" id="GO:0031992">
    <property type="term" value="F:energy transducer activity"/>
    <property type="evidence" value="ECO:0007669"/>
    <property type="project" value="TreeGrafter"/>
</dbReference>
<dbReference type="eggNOG" id="COG0810">
    <property type="taxonomic scope" value="Bacteria"/>
</dbReference>
<dbReference type="Proteomes" id="UP000004596">
    <property type="component" value="Unassembled WGS sequence"/>
</dbReference>
<dbReference type="InterPro" id="IPR037682">
    <property type="entry name" value="TonB_C"/>
</dbReference>
<keyword evidence="14" id="KW-0675">Receptor</keyword>
<comment type="similarity">
    <text evidence="2">Belongs to the TonB family.</text>
</comment>
<feature type="transmembrane region" description="Helical" evidence="12">
    <location>
        <begin position="113"/>
        <end position="136"/>
    </location>
</feature>
<feature type="region of interest" description="Disordered" evidence="11">
    <location>
        <begin position="571"/>
        <end position="593"/>
    </location>
</feature>
<dbReference type="Gene3D" id="3.30.1150.10">
    <property type="match status" value="1"/>
</dbReference>
<reference evidence="14 15" key="1">
    <citation type="submission" date="2008-04" db="EMBL/GenBank/DDBJ databases">
        <title>Draft genome sequence of Bacteroides intestinalis (DSM 17393).</title>
        <authorList>
            <person name="Sudarsanam P."/>
            <person name="Ley R."/>
            <person name="Guruge J."/>
            <person name="Turnbaugh P.J."/>
            <person name="Mahowald M."/>
            <person name="Liep D."/>
            <person name="Gordon J."/>
        </authorList>
    </citation>
    <scope>NUCLEOTIDE SEQUENCE [LARGE SCALE GENOMIC DNA]</scope>
    <source>
        <strain evidence="14 15">DSM 17393</strain>
    </source>
</reference>
<feature type="transmembrane region" description="Helical" evidence="12">
    <location>
        <begin position="82"/>
        <end position="101"/>
    </location>
</feature>
<evidence type="ECO:0000256" key="1">
    <source>
        <dbReference type="ARBA" id="ARBA00004383"/>
    </source>
</evidence>
<evidence type="ECO:0000256" key="12">
    <source>
        <dbReference type="SAM" id="Phobius"/>
    </source>
</evidence>
<feature type="transmembrane region" description="Helical" evidence="12">
    <location>
        <begin position="39"/>
        <end position="62"/>
    </location>
</feature>
<keyword evidence="5" id="KW-0997">Cell inner membrane</keyword>
<feature type="transmembrane region" description="Helical" evidence="12">
    <location>
        <begin position="156"/>
        <end position="176"/>
    </location>
</feature>
<dbReference type="STRING" id="471870.BACINT_04527"/>
<sequence>MFGDTSGPDRLNGSAFFCIIIQYNMMHSDVKISGTNSGIYNILIAVSVFLVFLYVPLVQTVIDGKVVESFTVAENIDKGSGGFYLFLIFLMAAAILVIGILKITLSKIFQHFVVSVVDFYCSLGLCVGFILMTVVLSSQDTGTSYWGHEIKQMIGIGPYLLIFCSLTYFVAALGHLCSFYKWYPLQTLCWGLHPVLNILVTSLLSLVAAKLIPDSAGDTVLKTVGVIISWGVLFAEIWLLVTYRKEWNRKLRARVDHNPENAETDSSVSLVSIEKQQYSPQDVSPSAANAFNDKPQPVAPPVQKTVEVPASPGSRKKYYIIGGVSVLVLLSVLFFCLKGGETVEAVNVPAIKEALYEGKVGKSEVQMCLKQEGDSLYGTYFYKRNKQEIQLSGKIEDGLHYVVNEFVNGKNTGTFQMELWEYDGNYSLTGTWSNGKKSFKVNLEDKIHRIIPSTDPEHPFVGEWNSKDGAKFANAELGLYNKDIKGYGYGFFMIEIEEDFRQYRVDSILQLNGNTAVLAMGEEKFTLTYNPSDRSLQVETEKSGSFHLFLDQRDLAQRLADWEALIAAIPPEAPSVPESKSQNTEEAEYDSQTEISEVPYIAPVEETNEREEAERARLQAELAAELQKEAEAEDPNKIYDNAEVMPEYPGGQVALMRYIAQNVKYPKSAQENGTQGKVVVQFVVDTDGSIINAYVLTSVDPDLDTEALRVIKSMPRWTPGKQKGKNVRVKYAVSVKFRLP</sequence>
<dbReference type="EMBL" id="ABJL02000008">
    <property type="protein sequence ID" value="EDV05381.1"/>
    <property type="molecule type" value="Genomic_DNA"/>
</dbReference>
<feature type="coiled-coil region" evidence="10">
    <location>
        <begin position="601"/>
        <end position="633"/>
    </location>
</feature>
<proteinExistence type="inferred from homology"/>
<protein>
    <submittedName>
        <fullName evidence="14">TonB-dependent receptor</fullName>
    </submittedName>
</protein>
<feature type="transmembrane region" description="Helical" evidence="12">
    <location>
        <begin position="188"/>
        <end position="212"/>
    </location>
</feature>
<dbReference type="SUPFAM" id="SSF74653">
    <property type="entry name" value="TolA/TonB C-terminal domain"/>
    <property type="match status" value="1"/>
</dbReference>
<dbReference type="GO" id="GO:0015031">
    <property type="term" value="P:protein transport"/>
    <property type="evidence" value="ECO:0007669"/>
    <property type="project" value="UniProtKB-KW"/>
</dbReference>
<evidence type="ECO:0000256" key="10">
    <source>
        <dbReference type="SAM" id="Coils"/>
    </source>
</evidence>
<dbReference type="Pfam" id="PF03544">
    <property type="entry name" value="TonB_C"/>
    <property type="match status" value="1"/>
</dbReference>
<reference evidence="14 15" key="2">
    <citation type="submission" date="2008-04" db="EMBL/GenBank/DDBJ databases">
        <authorList>
            <person name="Fulton L."/>
            <person name="Clifton S."/>
            <person name="Fulton B."/>
            <person name="Xu J."/>
            <person name="Minx P."/>
            <person name="Pepin K.H."/>
            <person name="Johnson M."/>
            <person name="Thiruvilangam P."/>
            <person name="Bhonagiri V."/>
            <person name="Nash W.E."/>
            <person name="Mardis E.R."/>
            <person name="Wilson R.K."/>
        </authorList>
    </citation>
    <scope>NUCLEOTIDE SEQUENCE [LARGE SCALE GENOMIC DNA]</scope>
    <source>
        <strain evidence="14 15">DSM 17393</strain>
    </source>
</reference>
<dbReference type="GO" id="GO:0055085">
    <property type="term" value="P:transmembrane transport"/>
    <property type="evidence" value="ECO:0007669"/>
    <property type="project" value="InterPro"/>
</dbReference>
<dbReference type="NCBIfam" id="TIGR01352">
    <property type="entry name" value="tonB_Cterm"/>
    <property type="match status" value="1"/>
</dbReference>
<evidence type="ECO:0000313" key="14">
    <source>
        <dbReference type="EMBL" id="EDV05381.1"/>
    </source>
</evidence>
<dbReference type="PROSITE" id="PS52015">
    <property type="entry name" value="TONB_CTD"/>
    <property type="match status" value="1"/>
</dbReference>
<evidence type="ECO:0000256" key="4">
    <source>
        <dbReference type="ARBA" id="ARBA00022475"/>
    </source>
</evidence>
<keyword evidence="10" id="KW-0175">Coiled coil</keyword>